<dbReference type="PANTHER" id="PTHR43581">
    <property type="entry name" value="ATP/GTP PHOSPHATASE"/>
    <property type="match status" value="1"/>
</dbReference>
<dbReference type="OrthoDB" id="9764467at2"/>
<dbReference type="InterPro" id="IPR051396">
    <property type="entry name" value="Bact_Antivir_Def_Nuclease"/>
</dbReference>
<dbReference type="Gene3D" id="3.40.50.300">
    <property type="entry name" value="P-loop containing nucleotide triphosphate hydrolases"/>
    <property type="match status" value="1"/>
</dbReference>
<dbReference type="Proteomes" id="UP000186141">
    <property type="component" value="Unassembled WGS sequence"/>
</dbReference>
<dbReference type="SUPFAM" id="SSF52540">
    <property type="entry name" value="P-loop containing nucleoside triphosphate hydrolases"/>
    <property type="match status" value="1"/>
</dbReference>
<dbReference type="Pfam" id="PF13175">
    <property type="entry name" value="AAA_15"/>
    <property type="match status" value="1"/>
</dbReference>
<dbReference type="AlphaFoldDB" id="A0A1N7QRI3"/>
<gene>
    <name evidence="2" type="ORF">SAMN05421774_1222</name>
</gene>
<keyword evidence="3" id="KW-1185">Reference proteome</keyword>
<sequence>MRLTRIEIENFKGIGSRQRIDLRPITLLFGPNSAGKSTILQALHYLREILERGNVDPDRTIAGGLIDLGGFATLVHNHEFDRTVTLKVVLDFSHDQGSDGLPLNAGLSIGEPEFTELPIRYLVGESEEYRD</sequence>
<dbReference type="InterPro" id="IPR041685">
    <property type="entry name" value="AAA_GajA/Old/RecF-like"/>
</dbReference>
<protein>
    <submittedName>
        <fullName evidence="2">AAA ATPase domain-containing protein</fullName>
    </submittedName>
</protein>
<name>A0A1N7QRI3_9RHOB</name>
<evidence type="ECO:0000313" key="2">
    <source>
        <dbReference type="EMBL" id="SIT25384.1"/>
    </source>
</evidence>
<organism evidence="2 3">
    <name type="scientific">Gemmobacter megaterium</name>
    <dbReference type="NCBI Taxonomy" id="1086013"/>
    <lineage>
        <taxon>Bacteria</taxon>
        <taxon>Pseudomonadati</taxon>
        <taxon>Pseudomonadota</taxon>
        <taxon>Alphaproteobacteria</taxon>
        <taxon>Rhodobacterales</taxon>
        <taxon>Paracoccaceae</taxon>
        <taxon>Gemmobacter</taxon>
    </lineage>
</organism>
<dbReference type="PANTHER" id="PTHR43581:SF2">
    <property type="entry name" value="EXCINUCLEASE ATPASE SUBUNIT"/>
    <property type="match status" value="1"/>
</dbReference>
<evidence type="ECO:0000259" key="1">
    <source>
        <dbReference type="Pfam" id="PF13175"/>
    </source>
</evidence>
<reference evidence="2 3" key="1">
    <citation type="submission" date="2017-01" db="EMBL/GenBank/DDBJ databases">
        <authorList>
            <person name="Mah S.A."/>
            <person name="Swanson W.J."/>
            <person name="Moy G.W."/>
            <person name="Vacquier V.D."/>
        </authorList>
    </citation>
    <scope>NUCLEOTIDE SEQUENCE [LARGE SCALE GENOMIC DNA]</scope>
    <source>
        <strain evidence="2 3">DSM 26375</strain>
    </source>
</reference>
<proteinExistence type="predicted"/>
<dbReference type="InterPro" id="IPR027417">
    <property type="entry name" value="P-loop_NTPase"/>
</dbReference>
<dbReference type="RefSeq" id="WP_076534602.1">
    <property type="nucleotide sequence ID" value="NZ_BMEH01000021.1"/>
</dbReference>
<evidence type="ECO:0000313" key="3">
    <source>
        <dbReference type="Proteomes" id="UP000186141"/>
    </source>
</evidence>
<accession>A0A1N7QRI3</accession>
<feature type="domain" description="Endonuclease GajA/Old nuclease/RecF-like AAA" evidence="1">
    <location>
        <begin position="1"/>
        <end position="47"/>
    </location>
</feature>
<dbReference type="EMBL" id="FTOT01000022">
    <property type="protein sequence ID" value="SIT25384.1"/>
    <property type="molecule type" value="Genomic_DNA"/>
</dbReference>
<dbReference type="STRING" id="1086013.SAMN05421774_1222"/>